<dbReference type="GO" id="GO:0032259">
    <property type="term" value="P:methylation"/>
    <property type="evidence" value="ECO:0007669"/>
    <property type="project" value="UniProtKB-KW"/>
</dbReference>
<dbReference type="InterPro" id="IPR017985">
    <property type="entry name" value="MeTrfase_CN4_CS"/>
</dbReference>
<evidence type="ECO:0000256" key="2">
    <source>
        <dbReference type="ARBA" id="ARBA00012185"/>
    </source>
</evidence>
<dbReference type="Proteomes" id="UP000555448">
    <property type="component" value="Unassembled WGS sequence"/>
</dbReference>
<comment type="catalytic activity">
    <reaction evidence="7">
        <text>a 2'-deoxycytidine in DNA + S-adenosyl-L-methionine = an N(4)-methyl-2'-deoxycytidine in DNA + S-adenosyl-L-homocysteine + H(+)</text>
        <dbReference type="Rhea" id="RHEA:16857"/>
        <dbReference type="Rhea" id="RHEA-COMP:11369"/>
        <dbReference type="Rhea" id="RHEA-COMP:13674"/>
        <dbReference type="ChEBI" id="CHEBI:15378"/>
        <dbReference type="ChEBI" id="CHEBI:57856"/>
        <dbReference type="ChEBI" id="CHEBI:59789"/>
        <dbReference type="ChEBI" id="CHEBI:85452"/>
        <dbReference type="ChEBI" id="CHEBI:137933"/>
        <dbReference type="EC" id="2.1.1.113"/>
    </reaction>
</comment>
<evidence type="ECO:0000256" key="1">
    <source>
        <dbReference type="ARBA" id="ARBA00010203"/>
    </source>
</evidence>
<comment type="caution">
    <text evidence="8">The sequence shown here is derived from an EMBL/GenBank/DDBJ whole genome shotgun (WGS) entry which is preliminary data.</text>
</comment>
<dbReference type="AlphaFoldDB" id="A0A7W7KBI3"/>
<evidence type="ECO:0000256" key="3">
    <source>
        <dbReference type="ARBA" id="ARBA00022603"/>
    </source>
</evidence>
<dbReference type="GO" id="GO:0015667">
    <property type="term" value="F:site-specific DNA-methyltransferase (cytosine-N4-specific) activity"/>
    <property type="evidence" value="ECO:0007669"/>
    <property type="project" value="UniProtKB-EC"/>
</dbReference>
<name>A0A7W7KBI3_9SPHN</name>
<comment type="similarity">
    <text evidence="1">Belongs to the N(4)/N(6)-methyltransferase family. N(4) subfamily.</text>
</comment>
<evidence type="ECO:0000313" key="9">
    <source>
        <dbReference type="Proteomes" id="UP000555448"/>
    </source>
</evidence>
<keyword evidence="4" id="KW-0808">Transferase</keyword>
<keyword evidence="5" id="KW-0949">S-adenosyl-L-methionine</keyword>
<dbReference type="SUPFAM" id="SSF53335">
    <property type="entry name" value="S-adenosyl-L-methionine-dependent methyltransferases"/>
    <property type="match status" value="1"/>
</dbReference>
<dbReference type="Gene3D" id="3.40.50.150">
    <property type="entry name" value="Vaccinia Virus protein VP39"/>
    <property type="match status" value="2"/>
</dbReference>
<evidence type="ECO:0000313" key="8">
    <source>
        <dbReference type="EMBL" id="MBB4859224.1"/>
    </source>
</evidence>
<dbReference type="EC" id="2.1.1.113" evidence="2"/>
<evidence type="ECO:0000256" key="4">
    <source>
        <dbReference type="ARBA" id="ARBA00022679"/>
    </source>
</evidence>
<reference evidence="8 9" key="1">
    <citation type="submission" date="2020-08" db="EMBL/GenBank/DDBJ databases">
        <title>Functional genomics of gut bacteria from endangered species of beetles.</title>
        <authorList>
            <person name="Carlos-Shanley C."/>
        </authorList>
    </citation>
    <scope>NUCLEOTIDE SEQUENCE [LARGE SCALE GENOMIC DNA]</scope>
    <source>
        <strain evidence="8 9">S00245</strain>
    </source>
</reference>
<evidence type="ECO:0000256" key="7">
    <source>
        <dbReference type="ARBA" id="ARBA00049120"/>
    </source>
</evidence>
<accession>A0A7W7KBI3</accession>
<proteinExistence type="inferred from homology"/>
<dbReference type="InterPro" id="IPR029063">
    <property type="entry name" value="SAM-dependent_MTases_sf"/>
</dbReference>
<keyword evidence="6" id="KW-0680">Restriction system</keyword>
<sequence>MKVRSIHPFPARMAPDLALVPLENLPVGSTVLDPMMGSGTVVRHALDAGHDAVGCDLDPLAVLMSRAWTTAVSDDDIGSVLAQVLALVARDDEPVLEWQSDAETACFVDFWFYKAQRADLARIAHALDTLGRIAQPDGHAAALDVLRVAFSRIIITKEQGASLARDTSHSRPHRVATVSEYKVIPNFERSVAQLRKRLLAAPPTGRARVGQGDARALSIPDASVDAVITSPPYLNAIDYMRGHRMSLVWLGHSVPALRSIRSSSIGAERSADAHDHAVDVARVACAMRGDEPLARRLEGVIERYALDLIGMTSEVHRVLRPGCKATFVVGNSCIKGAFINNATGVATAAERAGMAVVERRERSLPEASRYLPIAGESLSKRMRTETVLVCHKPE</sequence>
<dbReference type="RefSeq" id="WP_184245684.1">
    <property type="nucleotide sequence ID" value="NZ_JACHLR010000010.1"/>
</dbReference>
<evidence type="ECO:0000256" key="5">
    <source>
        <dbReference type="ARBA" id="ARBA00022691"/>
    </source>
</evidence>
<keyword evidence="3" id="KW-0489">Methyltransferase</keyword>
<protein>
    <recommendedName>
        <fullName evidence="2">site-specific DNA-methyltransferase (cytosine-N(4)-specific)</fullName>
        <ecNumber evidence="2">2.1.1.113</ecNumber>
    </recommendedName>
</protein>
<organism evidence="8 9">
    <name type="scientific">Novosphingobium chloroacetimidivorans</name>
    <dbReference type="NCBI Taxonomy" id="1428314"/>
    <lineage>
        <taxon>Bacteria</taxon>
        <taxon>Pseudomonadati</taxon>
        <taxon>Pseudomonadota</taxon>
        <taxon>Alphaproteobacteria</taxon>
        <taxon>Sphingomonadales</taxon>
        <taxon>Sphingomonadaceae</taxon>
        <taxon>Novosphingobium</taxon>
    </lineage>
</organism>
<dbReference type="EMBL" id="JACHLR010000010">
    <property type="protein sequence ID" value="MBB4859224.1"/>
    <property type="molecule type" value="Genomic_DNA"/>
</dbReference>
<dbReference type="PROSITE" id="PS00093">
    <property type="entry name" value="N4_MTASE"/>
    <property type="match status" value="1"/>
</dbReference>
<gene>
    <name evidence="8" type="ORF">HNO88_002553</name>
</gene>
<evidence type="ECO:0000256" key="6">
    <source>
        <dbReference type="ARBA" id="ARBA00022747"/>
    </source>
</evidence>
<dbReference type="GO" id="GO:0009307">
    <property type="term" value="P:DNA restriction-modification system"/>
    <property type="evidence" value="ECO:0007669"/>
    <property type="project" value="UniProtKB-KW"/>
</dbReference>
<keyword evidence="9" id="KW-1185">Reference proteome</keyword>
<dbReference type="GO" id="GO:0003677">
    <property type="term" value="F:DNA binding"/>
    <property type="evidence" value="ECO:0007669"/>
    <property type="project" value="InterPro"/>
</dbReference>